<evidence type="ECO:0000313" key="2">
    <source>
        <dbReference type="Proteomes" id="UP000315925"/>
    </source>
</evidence>
<dbReference type="Gene3D" id="3.40.50.1000">
    <property type="entry name" value="HAD superfamily/HAD-like"/>
    <property type="match status" value="1"/>
</dbReference>
<evidence type="ECO:0000313" key="1">
    <source>
        <dbReference type="EMBL" id="QDQ42475.1"/>
    </source>
</evidence>
<dbReference type="AlphaFoldDB" id="A0A516TML4"/>
<dbReference type="Pfam" id="PF13419">
    <property type="entry name" value="HAD_2"/>
    <property type="match status" value="1"/>
</dbReference>
<dbReference type="RefSeq" id="WP_143958309.1">
    <property type="nucleotide sequence ID" value="NZ_CP037899.1"/>
</dbReference>
<dbReference type="EMBL" id="CP037899">
    <property type="protein sequence ID" value="QDQ42475.1"/>
    <property type="molecule type" value="Genomic_DNA"/>
</dbReference>
<dbReference type="GO" id="GO:0016787">
    <property type="term" value="F:hydrolase activity"/>
    <property type="evidence" value="ECO:0007669"/>
    <property type="project" value="InterPro"/>
</dbReference>
<dbReference type="PANTHER" id="PTHR42896:SF2">
    <property type="entry name" value="CBBY-LIKE PROTEIN"/>
    <property type="match status" value="1"/>
</dbReference>
<dbReference type="Proteomes" id="UP000315925">
    <property type="component" value="Chromosome"/>
</dbReference>
<dbReference type="InterPro" id="IPR041492">
    <property type="entry name" value="HAD_2"/>
</dbReference>
<dbReference type="InterPro" id="IPR044999">
    <property type="entry name" value="CbbY-like"/>
</dbReference>
<reference evidence="2" key="1">
    <citation type="submission" date="2019-03" db="EMBL/GenBank/DDBJ databases">
        <title>Complete genome of Methylacidiphilum kamchatkense Kam1.</title>
        <authorList>
            <person name="Kruse T."/>
            <person name="Murarilal Ratnadevi C."/>
            <person name="Erikstad H.-A."/>
            <person name="Birkeland N.-K."/>
        </authorList>
    </citation>
    <scope>NUCLEOTIDE SEQUENCE [LARGE SCALE GENOMIC DNA]</scope>
    <source>
        <strain evidence="2">kam1</strain>
    </source>
</reference>
<dbReference type="STRING" id="1202785.A946_11420"/>
<dbReference type="SFLD" id="SFLDG01129">
    <property type="entry name" value="C1.5:_HAD__Beta-PGM__Phosphata"/>
    <property type="match status" value="1"/>
</dbReference>
<accession>A0A516TML4</accession>
<dbReference type="PANTHER" id="PTHR42896">
    <property type="entry name" value="XYLULOSE-1,5-BISPHOSPHATE (XUBP) PHOSPHATASE"/>
    <property type="match status" value="1"/>
</dbReference>
<sequence length="234" mass="26193">MRRLKAIIFDFDGTIAFSEKEAHLPACNEAFRTLGIPIQWSWEEFIALLELPGNQARMEYAYKQLYPSVAEEELKKVSNLWAETKKKLYIEKHVDKARLREGIKELIGQAVQERIAIAIVSTSIEEQIEAFLVRHLSELRPHIHPILGRRAGTKTASDSPLYRKCLEELGLGAEQVIAIEDSMNGLRCALKAGIKCVAVPNDYTACADFKGAVFVTADISRLNVSLLDSLLNPA</sequence>
<proteinExistence type="predicted"/>
<dbReference type="KEGG" id="mkc:kam1_1249"/>
<gene>
    <name evidence="1" type="ORF">kam1_1249</name>
</gene>
<dbReference type="SFLD" id="SFLDS00003">
    <property type="entry name" value="Haloacid_Dehalogenase"/>
    <property type="match status" value="1"/>
</dbReference>
<protein>
    <submittedName>
        <fullName evidence="1">Beta-phosphoglucomutase-like phosphatase (HAD superfamily)</fullName>
    </submittedName>
</protein>
<dbReference type="InterPro" id="IPR023214">
    <property type="entry name" value="HAD_sf"/>
</dbReference>
<organism evidence="1 2">
    <name type="scientific">Methylacidiphilum kamchatkense Kam1</name>
    <dbReference type="NCBI Taxonomy" id="1202785"/>
    <lineage>
        <taxon>Bacteria</taxon>
        <taxon>Pseudomonadati</taxon>
        <taxon>Verrucomicrobiota</taxon>
        <taxon>Methylacidiphilae</taxon>
        <taxon>Methylacidiphilales</taxon>
        <taxon>Methylacidiphilaceae</taxon>
        <taxon>Methylacidiphilum (ex Ratnadevi et al. 2023)</taxon>
    </lineage>
</organism>
<name>A0A516TML4_9BACT</name>
<dbReference type="SUPFAM" id="SSF56784">
    <property type="entry name" value="HAD-like"/>
    <property type="match status" value="1"/>
</dbReference>
<dbReference type="InterPro" id="IPR023198">
    <property type="entry name" value="PGP-like_dom2"/>
</dbReference>
<dbReference type="InterPro" id="IPR036412">
    <property type="entry name" value="HAD-like_sf"/>
</dbReference>
<dbReference type="Gene3D" id="1.10.150.240">
    <property type="entry name" value="Putative phosphatase, domain 2"/>
    <property type="match status" value="1"/>
</dbReference>